<sequence>MNTAQNPWTSLAEVDMADESMQTPPRPEPDEEYDPLSRPQVPQERPGDWQEGDQEEQYPDDEDMPLPND</sequence>
<name>A0A423CZQ0_9PSED</name>
<comment type="caution">
    <text evidence="2">The sequence shown here is derived from an EMBL/GenBank/DDBJ whole genome shotgun (WGS) entry which is preliminary data.</text>
</comment>
<feature type="region of interest" description="Disordered" evidence="1">
    <location>
        <begin position="1"/>
        <end position="69"/>
    </location>
</feature>
<feature type="compositionally biased region" description="Acidic residues" evidence="1">
    <location>
        <begin position="50"/>
        <end position="69"/>
    </location>
</feature>
<evidence type="ECO:0000313" key="3">
    <source>
        <dbReference type="Proteomes" id="UP000285286"/>
    </source>
</evidence>
<dbReference type="AlphaFoldDB" id="A0A423CZQ0"/>
<evidence type="ECO:0000313" key="2">
    <source>
        <dbReference type="EMBL" id="ROL64837.1"/>
    </source>
</evidence>
<dbReference type="Proteomes" id="UP000285286">
    <property type="component" value="Unassembled WGS sequence"/>
</dbReference>
<organism evidence="2 3">
    <name type="scientific">Pseudomonas vranovensis</name>
    <dbReference type="NCBI Taxonomy" id="321661"/>
    <lineage>
        <taxon>Bacteria</taxon>
        <taxon>Pseudomonadati</taxon>
        <taxon>Pseudomonadota</taxon>
        <taxon>Gammaproteobacteria</taxon>
        <taxon>Pseudomonadales</taxon>
        <taxon>Pseudomonadaceae</taxon>
        <taxon>Pseudomonas</taxon>
    </lineage>
</organism>
<proteinExistence type="predicted"/>
<protein>
    <submittedName>
        <fullName evidence="2">Uncharacterized protein</fullName>
    </submittedName>
</protein>
<accession>A0A423CZQ0</accession>
<evidence type="ECO:0000256" key="1">
    <source>
        <dbReference type="SAM" id="MobiDB-lite"/>
    </source>
</evidence>
<keyword evidence="3" id="KW-1185">Reference proteome</keyword>
<dbReference type="EMBL" id="MOAM01000035">
    <property type="protein sequence ID" value="ROL64837.1"/>
    <property type="molecule type" value="Genomic_DNA"/>
</dbReference>
<reference evidence="2 3" key="1">
    <citation type="submission" date="2016-10" db="EMBL/GenBank/DDBJ databases">
        <title>Comparative genome analysis of multiple Pseudomonas spp. focuses on biocontrol and plant growth promoting traits.</title>
        <authorList>
            <person name="Tao X.-Y."/>
            <person name="Taylor C.G."/>
        </authorList>
    </citation>
    <scope>NUCLEOTIDE SEQUENCE [LARGE SCALE GENOMIC DNA]</scope>
    <source>
        <strain evidence="2 3">15D11</strain>
    </source>
</reference>
<gene>
    <name evidence="2" type="ORF">BHU25_23480</name>
</gene>